<dbReference type="GO" id="GO:0008479">
    <property type="term" value="F:tRNA-guanosine(34) queuine transglycosylase activity"/>
    <property type="evidence" value="ECO:0007669"/>
    <property type="project" value="UniProtKB-UniRule"/>
</dbReference>
<name>A0A9P6RHC8_9FUNG</name>
<dbReference type="GO" id="GO:0005829">
    <property type="term" value="C:cytosol"/>
    <property type="evidence" value="ECO:0007669"/>
    <property type="project" value="TreeGrafter"/>
</dbReference>
<keyword evidence="7 11" id="KW-0819">tRNA processing</keyword>
<dbReference type="AlphaFoldDB" id="A0A9P6RHC8"/>
<dbReference type="FunFam" id="3.40.1780.10:FF:000001">
    <property type="entry name" value="S-adenosylmethionine:tRNA ribosyltransferase-isomerase"/>
    <property type="match status" value="1"/>
</dbReference>
<evidence type="ECO:0000256" key="2">
    <source>
        <dbReference type="ARBA" id="ARBA00011245"/>
    </source>
</evidence>
<dbReference type="EC" id="2.4.2.64" evidence="11"/>
<dbReference type="NCBIfam" id="TIGR00430">
    <property type="entry name" value="Q_tRNA_tgt"/>
    <property type="match status" value="1"/>
</dbReference>
<feature type="active site" description="Proton acceptor" evidence="11">
    <location>
        <position position="443"/>
    </location>
</feature>
<dbReference type="InterPro" id="IPR004803">
    <property type="entry name" value="TGT"/>
</dbReference>
<dbReference type="Pfam" id="PF02547">
    <property type="entry name" value="Queuosine_synth"/>
    <property type="match status" value="1"/>
</dbReference>
<comment type="function">
    <text evidence="11">Catalytic subunit of the queuine tRNA-ribosyltransferase (TGT) that catalyzes the base-exchange of a guanine (G) residue with queuine (Q) at position 34 (anticodon wobble position) in tRNAs with GU(N) anticodons (tRNA-Asp, -Asn, -His and -Tyr), resulting in the hypermodified nucleoside queuosine (7-(((4,5-cis-dihydroxy-2-cyclopenten-1-yl)amino)methyl)-7-deazaguanosine). Catalysis occurs through a double-displacement mechanism. The nucleophile active site attacks the C1' of nucleotide 34 to detach the guanine base from the RNA, forming a covalent enzyme-RNA intermediate. The proton acceptor active site deprotonates the incoming queuine, allowing a nucleophilic attack on the C1' of the ribose to form the product.</text>
</comment>
<dbReference type="HAMAP" id="MF_00168">
    <property type="entry name" value="Q_tRNA_Tgt"/>
    <property type="match status" value="1"/>
</dbReference>
<comment type="subunit">
    <text evidence="11">Heterodimer of a catalytic subunit and an accessory subunit.</text>
</comment>
<dbReference type="InterPro" id="IPR036511">
    <property type="entry name" value="TGT-like_sf"/>
</dbReference>
<feature type="binding site" evidence="11">
    <location>
        <position position="663"/>
    </location>
    <ligand>
        <name>Zn(2+)</name>
        <dbReference type="ChEBI" id="CHEBI:29105"/>
    </ligand>
</feature>
<keyword evidence="14" id="KW-1185">Reference proteome</keyword>
<dbReference type="InterPro" id="IPR003699">
    <property type="entry name" value="QueA"/>
</dbReference>
<comment type="caution">
    <text evidence="13">The sequence shown here is derived from an EMBL/GenBank/DDBJ whole genome shotgun (WGS) entry which is preliminary data.</text>
</comment>
<dbReference type="Gene3D" id="3.20.20.105">
    <property type="entry name" value="Queuine tRNA-ribosyltransferase-like"/>
    <property type="match status" value="1"/>
</dbReference>
<organism evidence="13 14">
    <name type="scientific">Linnemannia gamsii</name>
    <dbReference type="NCBI Taxonomy" id="64522"/>
    <lineage>
        <taxon>Eukaryota</taxon>
        <taxon>Fungi</taxon>
        <taxon>Fungi incertae sedis</taxon>
        <taxon>Mucoromycota</taxon>
        <taxon>Mortierellomycotina</taxon>
        <taxon>Mortierellomycetes</taxon>
        <taxon>Mortierellales</taxon>
        <taxon>Mortierellaceae</taxon>
        <taxon>Linnemannia</taxon>
    </lineage>
</organism>
<feature type="region of interest" description="RNA binding" evidence="11">
    <location>
        <begin position="604"/>
        <end position="610"/>
    </location>
</feature>
<evidence type="ECO:0000256" key="9">
    <source>
        <dbReference type="ARBA" id="ARBA00052706"/>
    </source>
</evidence>
<comment type="subcellular location">
    <subcellularLocation>
        <location evidence="1 11">Cytoplasm</location>
    </subcellularLocation>
</comment>
<evidence type="ECO:0000256" key="5">
    <source>
        <dbReference type="ARBA" id="ARBA00022679"/>
    </source>
</evidence>
<comment type="cofactor">
    <cofactor evidence="11">
        <name>Zn(2+)</name>
        <dbReference type="ChEBI" id="CHEBI:29105"/>
    </cofactor>
</comment>
<dbReference type="PANTHER" id="PTHR46499:SF1">
    <property type="entry name" value="QUEUINE TRNA-RIBOSYLTRANSFERASE"/>
    <property type="match status" value="1"/>
</dbReference>
<evidence type="ECO:0000259" key="12">
    <source>
        <dbReference type="Pfam" id="PF01702"/>
    </source>
</evidence>
<proteinExistence type="inferred from homology"/>
<dbReference type="InterPro" id="IPR036100">
    <property type="entry name" value="QueA_sf"/>
</dbReference>
<evidence type="ECO:0000313" key="14">
    <source>
        <dbReference type="Proteomes" id="UP000823405"/>
    </source>
</evidence>
<dbReference type="NCBIfam" id="TIGR00113">
    <property type="entry name" value="queA"/>
    <property type="match status" value="1"/>
</dbReference>
<dbReference type="GO" id="GO:0046872">
    <property type="term" value="F:metal ion binding"/>
    <property type="evidence" value="ECO:0007669"/>
    <property type="project" value="UniProtKB-KW"/>
</dbReference>
<dbReference type="SUPFAM" id="SSF51713">
    <property type="entry name" value="tRNA-guanine transglycosylase"/>
    <property type="match status" value="1"/>
</dbReference>
<feature type="region of interest" description="RNA binding; important for wobble base 34 recognition" evidence="11">
    <location>
        <begin position="628"/>
        <end position="632"/>
    </location>
</feature>
<keyword evidence="11" id="KW-0862">Zinc</keyword>
<feature type="binding site" evidence="11">
    <location>
        <position position="692"/>
    </location>
    <ligand>
        <name>Zn(2+)</name>
        <dbReference type="ChEBI" id="CHEBI:29105"/>
    </ligand>
</feature>
<dbReference type="Proteomes" id="UP000823405">
    <property type="component" value="Unassembled WGS sequence"/>
</dbReference>
<dbReference type="InterPro" id="IPR002616">
    <property type="entry name" value="tRNA_ribo_trans-like"/>
</dbReference>
<keyword evidence="5 11" id="KW-0808">Transferase</keyword>
<comment type="subunit">
    <text evidence="2">Monomer.</text>
</comment>
<evidence type="ECO:0000256" key="10">
    <source>
        <dbReference type="ARBA" id="ARBA00062453"/>
    </source>
</evidence>
<evidence type="ECO:0000256" key="7">
    <source>
        <dbReference type="ARBA" id="ARBA00022694"/>
    </source>
</evidence>
<feature type="binding site" evidence="11">
    <location>
        <begin position="443"/>
        <end position="447"/>
    </location>
    <ligand>
        <name>substrate</name>
    </ligand>
</feature>
<feature type="binding site" evidence="11">
    <location>
        <position position="546"/>
    </location>
    <ligand>
        <name>substrate</name>
    </ligand>
</feature>
<evidence type="ECO:0000256" key="1">
    <source>
        <dbReference type="ARBA" id="ARBA00004496"/>
    </source>
</evidence>
<dbReference type="InterPro" id="IPR042118">
    <property type="entry name" value="QueA_dom1"/>
</dbReference>
<dbReference type="HAMAP" id="MF_00113">
    <property type="entry name" value="QueA"/>
    <property type="match status" value="1"/>
</dbReference>
<dbReference type="Gene3D" id="2.40.10.240">
    <property type="entry name" value="QueA-like"/>
    <property type="match status" value="1"/>
</dbReference>
<keyword evidence="11" id="KW-0479">Metal-binding</keyword>
<evidence type="ECO:0000256" key="3">
    <source>
        <dbReference type="ARBA" id="ARBA00022490"/>
    </source>
</evidence>
<feature type="binding site" evidence="11">
    <location>
        <position position="497"/>
    </location>
    <ligand>
        <name>substrate</name>
    </ligand>
</feature>
<feature type="domain" description="tRNA-guanine(15) transglycosylase-like" evidence="12">
    <location>
        <begin position="365"/>
        <end position="724"/>
    </location>
</feature>
<dbReference type="GO" id="GO:0016853">
    <property type="term" value="F:isomerase activity"/>
    <property type="evidence" value="ECO:0007669"/>
    <property type="project" value="InterPro"/>
</dbReference>
<dbReference type="OrthoDB" id="10249838at2759"/>
<gene>
    <name evidence="13" type="ORF">BGZ97_002892</name>
</gene>
<evidence type="ECO:0000256" key="11">
    <source>
        <dbReference type="HAMAP-Rule" id="MF_03218"/>
    </source>
</evidence>
<accession>A0A9P6RHC8</accession>
<dbReference type="PANTHER" id="PTHR46499">
    <property type="entry name" value="QUEUINE TRNA-RIBOSYLTRANSFERASE"/>
    <property type="match status" value="1"/>
</dbReference>
<evidence type="ECO:0000256" key="8">
    <source>
        <dbReference type="ARBA" id="ARBA00022785"/>
    </source>
</evidence>
<dbReference type="NCBIfam" id="NF001140">
    <property type="entry name" value="PRK00147.1"/>
    <property type="match status" value="1"/>
</dbReference>
<dbReference type="InterPro" id="IPR042119">
    <property type="entry name" value="QueA_dom2"/>
</dbReference>
<comment type="similarity">
    <text evidence="11">Belongs to the queuine tRNA-ribosyltransferase family.</text>
</comment>
<dbReference type="Pfam" id="PF01702">
    <property type="entry name" value="TGT"/>
    <property type="match status" value="1"/>
</dbReference>
<keyword evidence="4 11" id="KW-0328">Glycosyltransferase</keyword>
<keyword evidence="8" id="KW-0671">Queuosine biosynthesis</keyword>
<evidence type="ECO:0000313" key="13">
    <source>
        <dbReference type="EMBL" id="KAG0319030.1"/>
    </source>
</evidence>
<comment type="subunit">
    <text evidence="10">Heterodimer of a catalytic subunit QTRT1 and an accessory subunit QTRT2.</text>
</comment>
<feature type="binding site" evidence="11">
    <location>
        <position position="666"/>
    </location>
    <ligand>
        <name>Zn(2+)</name>
        <dbReference type="ChEBI" id="CHEBI:29105"/>
    </ligand>
</feature>
<comment type="catalytic activity">
    <reaction evidence="9 11">
        <text>guanosine(34) in tRNA + queuine = queuosine(34) in tRNA + guanine</text>
        <dbReference type="Rhea" id="RHEA:16633"/>
        <dbReference type="Rhea" id="RHEA-COMP:10341"/>
        <dbReference type="Rhea" id="RHEA-COMP:18571"/>
        <dbReference type="ChEBI" id="CHEBI:16235"/>
        <dbReference type="ChEBI" id="CHEBI:17433"/>
        <dbReference type="ChEBI" id="CHEBI:74269"/>
        <dbReference type="ChEBI" id="CHEBI:194431"/>
        <dbReference type="EC" id="2.4.2.64"/>
    </reaction>
</comment>
<sequence length="729" mass="80403">MYTLSDFDFKLPAELIAQTALANRSASRLLEVDNSRTPAHCIDRHFTELPACIAAGDLLVFNDTKVLKARFFGHKASGGKVEVLIERIIGTHTALAQVRASKRPTVGSTLRLADAFDVTIGQPLEVHADKSKPPPQLDAYAPFYTLHFPADCLSLIERYGRLPLPPYITHDADATDATRYQTVYATNPGAVAAPTAGLHFDEALLAQLDARGVQRATLTLHVGAGTFQPVRTENLAQHRMHSEWYHIPQSLVDAIAHTRAAGRRVIAVGTTSLRALEAATHASDPKEARPHLLRAGSGETDIFITPGYRFRLVDQLVTNFHLPKSTLLMLVSAFAGVDTVRLAYQHAISQQYRFFSYGDAITDGHARRGRLQLNHGTIETPIFMPVGTYGAVKSLSPHELDGIEAQIILGNTFHLWLRPGLEAIAAHGGLHRFIGWQKPILTDSGGFQVFSLGALRKITEEGVTFASPINGDRLFLSPEVSMQVQHKLNSDIAMQFDECTPYATAGVLTTQAEAANSMRLSLRWARRSINEFKQLNNPNALFGIVQGGMHEALRDESLAGLTELDFDGYAIGGLSVGEPKEEMKRILNHVGPRLPADKPHYLMGVGTPEDLVAGVAAGIDMFDCVMPTRNARNGWLFTRFGDLKIKNAAHRHDPRPLDESCACYTCRHFSRAYLHHLHRVGEILGARLNTLHNLHYYLELMHEMRTAIGTCTFSAFVQKFHAERARGVL</sequence>
<keyword evidence="6" id="KW-0949">S-adenosyl-L-methionine</keyword>
<evidence type="ECO:0000256" key="4">
    <source>
        <dbReference type="ARBA" id="ARBA00022676"/>
    </source>
</evidence>
<dbReference type="EMBL" id="JAAAIN010000166">
    <property type="protein sequence ID" value="KAG0319030.1"/>
    <property type="molecule type" value="Genomic_DNA"/>
</dbReference>
<dbReference type="GO" id="GO:0008616">
    <property type="term" value="P:tRNA queuosine(34) biosynthetic process"/>
    <property type="evidence" value="ECO:0007669"/>
    <property type="project" value="UniProtKB-KW"/>
</dbReference>
<protein>
    <recommendedName>
        <fullName evidence="11">Queuine tRNA-ribosyltransferase catalytic subunit 1</fullName>
        <ecNumber evidence="11">2.4.2.64</ecNumber>
    </recommendedName>
    <alternativeName>
        <fullName evidence="11">Guanine insertion enzyme</fullName>
    </alternativeName>
    <alternativeName>
        <fullName evidence="11">tRNA-guanine transglycosylase</fullName>
    </alternativeName>
</protein>
<feature type="binding site" evidence="11">
    <location>
        <position position="573"/>
    </location>
    <ligand>
        <name>substrate</name>
    </ligand>
</feature>
<dbReference type="NCBIfam" id="TIGR00449">
    <property type="entry name" value="tgt_general"/>
    <property type="match status" value="1"/>
</dbReference>
<feature type="active site" description="Nucleophile" evidence="11">
    <location>
        <position position="623"/>
    </location>
</feature>
<dbReference type="Gene3D" id="3.40.1780.10">
    <property type="entry name" value="QueA-like"/>
    <property type="match status" value="1"/>
</dbReference>
<dbReference type="SUPFAM" id="SSF111337">
    <property type="entry name" value="QueA-like"/>
    <property type="match status" value="1"/>
</dbReference>
<dbReference type="FunFam" id="3.20.20.105:FF:000001">
    <property type="entry name" value="Queuine tRNA-ribosyltransferase"/>
    <property type="match status" value="1"/>
</dbReference>
<evidence type="ECO:0000256" key="6">
    <source>
        <dbReference type="ARBA" id="ARBA00022691"/>
    </source>
</evidence>
<keyword evidence="3 11" id="KW-0963">Cytoplasm</keyword>
<feature type="binding site" evidence="11">
    <location>
        <position position="661"/>
    </location>
    <ligand>
        <name>Zn(2+)</name>
        <dbReference type="ChEBI" id="CHEBI:29105"/>
    </ligand>
</feature>
<reference evidence="13" key="1">
    <citation type="journal article" date="2020" name="Fungal Divers.">
        <title>Resolving the Mortierellaceae phylogeny through synthesis of multi-gene phylogenetics and phylogenomics.</title>
        <authorList>
            <person name="Vandepol N."/>
            <person name="Liber J."/>
            <person name="Desiro A."/>
            <person name="Na H."/>
            <person name="Kennedy M."/>
            <person name="Barry K."/>
            <person name="Grigoriev I.V."/>
            <person name="Miller A.N."/>
            <person name="O'Donnell K."/>
            <person name="Stajich J.E."/>
            <person name="Bonito G."/>
        </authorList>
    </citation>
    <scope>NUCLEOTIDE SEQUENCE</scope>
    <source>
        <strain evidence="13">NVP60</strain>
    </source>
</reference>
<dbReference type="InterPro" id="IPR050076">
    <property type="entry name" value="ArchSynthase1/Queuine_TRR"/>
</dbReference>